<feature type="domain" description="Chromo" evidence="16">
    <location>
        <begin position="785"/>
        <end position="835"/>
    </location>
</feature>
<dbReference type="SMART" id="SM00298">
    <property type="entry name" value="CHROMO"/>
    <property type="match status" value="1"/>
</dbReference>
<dbReference type="GO" id="GO:0004190">
    <property type="term" value="F:aspartic-type endopeptidase activity"/>
    <property type="evidence" value="ECO:0007669"/>
    <property type="project" value="UniProtKB-KW"/>
</dbReference>
<dbReference type="InterPro" id="IPR036397">
    <property type="entry name" value="RNaseH_sf"/>
</dbReference>
<evidence type="ECO:0000256" key="4">
    <source>
        <dbReference type="ARBA" id="ARBA00022722"/>
    </source>
</evidence>
<dbReference type="SUPFAM" id="SSF53098">
    <property type="entry name" value="Ribonuclease H-like"/>
    <property type="match status" value="1"/>
</dbReference>
<dbReference type="InterPro" id="IPR012337">
    <property type="entry name" value="RNaseH-like_sf"/>
</dbReference>
<dbReference type="GO" id="GO:0004519">
    <property type="term" value="F:endonuclease activity"/>
    <property type="evidence" value="ECO:0007669"/>
    <property type="project" value="UniProtKB-KW"/>
</dbReference>
<feature type="domain" description="Integrase catalytic" evidence="18">
    <location>
        <begin position="506"/>
        <end position="626"/>
    </location>
</feature>
<evidence type="ECO:0000256" key="3">
    <source>
        <dbReference type="ARBA" id="ARBA00022695"/>
    </source>
</evidence>
<dbReference type="InterPro" id="IPR016197">
    <property type="entry name" value="Chromo-like_dom_sf"/>
</dbReference>
<dbReference type="GO" id="GO:0003677">
    <property type="term" value="F:DNA binding"/>
    <property type="evidence" value="ECO:0007669"/>
    <property type="project" value="UniProtKB-KW"/>
</dbReference>
<dbReference type="InterPro" id="IPR043128">
    <property type="entry name" value="Rev_trsase/Diguanyl_cyclase"/>
</dbReference>
<dbReference type="CDD" id="cd00024">
    <property type="entry name" value="CD_CSD"/>
    <property type="match status" value="1"/>
</dbReference>
<dbReference type="Gene3D" id="2.40.50.40">
    <property type="match status" value="1"/>
</dbReference>
<keyword evidence="15" id="KW-0233">DNA recombination</keyword>
<dbReference type="InterPro" id="IPR000953">
    <property type="entry name" value="Chromo/chromo_shadow_dom"/>
</dbReference>
<protein>
    <recommendedName>
        <fullName evidence="21">Reverse transcriptase</fullName>
    </recommendedName>
</protein>
<dbReference type="Gene3D" id="1.10.340.70">
    <property type="match status" value="1"/>
</dbReference>
<dbReference type="PROSITE" id="PS50878">
    <property type="entry name" value="RT_POL"/>
    <property type="match status" value="1"/>
</dbReference>
<evidence type="ECO:0008006" key="21">
    <source>
        <dbReference type="Google" id="ProtNLM"/>
    </source>
</evidence>
<dbReference type="InterPro" id="IPR056924">
    <property type="entry name" value="SH3_Tf2-1"/>
</dbReference>
<keyword evidence="11" id="KW-0229">DNA integration</keyword>
<evidence type="ECO:0000259" key="17">
    <source>
        <dbReference type="PROSITE" id="PS50878"/>
    </source>
</evidence>
<dbReference type="PANTHER" id="PTHR37984">
    <property type="entry name" value="PROTEIN CBG26694"/>
    <property type="match status" value="1"/>
</dbReference>
<keyword evidence="14" id="KW-0238">DNA-binding</keyword>
<dbReference type="InterPro" id="IPR000477">
    <property type="entry name" value="RT_dom"/>
</dbReference>
<dbReference type="GO" id="GO:0003964">
    <property type="term" value="F:RNA-directed DNA polymerase activity"/>
    <property type="evidence" value="ECO:0007669"/>
    <property type="project" value="UniProtKB-KW"/>
</dbReference>
<dbReference type="GO" id="GO:0005634">
    <property type="term" value="C:nucleus"/>
    <property type="evidence" value="ECO:0007669"/>
    <property type="project" value="UniProtKB-ARBA"/>
</dbReference>
<dbReference type="Proteomes" id="UP000765509">
    <property type="component" value="Unassembled WGS sequence"/>
</dbReference>
<keyword evidence="12" id="KW-0695">RNA-directed DNA polymerase</keyword>
<dbReference type="InterPro" id="IPR041373">
    <property type="entry name" value="RT_RNaseH"/>
</dbReference>
<evidence type="ECO:0000256" key="12">
    <source>
        <dbReference type="ARBA" id="ARBA00022918"/>
    </source>
</evidence>
<keyword evidence="4" id="KW-0540">Nuclease</keyword>
<dbReference type="GO" id="GO:0006508">
    <property type="term" value="P:proteolysis"/>
    <property type="evidence" value="ECO:0007669"/>
    <property type="project" value="UniProtKB-KW"/>
</dbReference>
<dbReference type="Pfam" id="PF00385">
    <property type="entry name" value="Chromo"/>
    <property type="match status" value="1"/>
</dbReference>
<keyword evidence="3" id="KW-0548">Nucleotidyltransferase</keyword>
<evidence type="ECO:0000256" key="6">
    <source>
        <dbReference type="ARBA" id="ARBA00022750"/>
    </source>
</evidence>
<keyword evidence="20" id="KW-1185">Reference proteome</keyword>
<evidence type="ECO:0000256" key="1">
    <source>
        <dbReference type="ARBA" id="ARBA00022670"/>
    </source>
</evidence>
<dbReference type="Gene3D" id="3.30.70.270">
    <property type="match status" value="2"/>
</dbReference>
<reference evidence="19" key="1">
    <citation type="submission" date="2021-03" db="EMBL/GenBank/DDBJ databases">
        <title>Draft genome sequence of rust myrtle Austropuccinia psidii MF-1, a brazilian biotype.</title>
        <authorList>
            <person name="Quecine M.C."/>
            <person name="Pachon D.M.R."/>
            <person name="Bonatelli M.L."/>
            <person name="Correr F.H."/>
            <person name="Franceschini L.M."/>
            <person name="Leite T.F."/>
            <person name="Margarido G.R.A."/>
            <person name="Almeida C.A."/>
            <person name="Ferrarezi J.A."/>
            <person name="Labate C.A."/>
        </authorList>
    </citation>
    <scope>NUCLEOTIDE SEQUENCE</scope>
    <source>
        <strain evidence="19">MF-1</strain>
    </source>
</reference>
<dbReference type="GO" id="GO:0046872">
    <property type="term" value="F:metal ion binding"/>
    <property type="evidence" value="ECO:0007669"/>
    <property type="project" value="UniProtKB-KW"/>
</dbReference>
<evidence type="ECO:0000256" key="13">
    <source>
        <dbReference type="ARBA" id="ARBA00022932"/>
    </source>
</evidence>
<evidence type="ECO:0000256" key="5">
    <source>
        <dbReference type="ARBA" id="ARBA00022723"/>
    </source>
</evidence>
<dbReference type="FunFam" id="3.30.70.270:FF:000020">
    <property type="entry name" value="Transposon Tf2-6 polyprotein-like Protein"/>
    <property type="match status" value="1"/>
</dbReference>
<dbReference type="Gene3D" id="3.30.420.10">
    <property type="entry name" value="Ribonuclease H-like superfamily/Ribonuclease H"/>
    <property type="match status" value="1"/>
</dbReference>
<keyword evidence="10" id="KW-0694">RNA-binding</keyword>
<keyword evidence="6" id="KW-0064">Aspartyl protease</keyword>
<evidence type="ECO:0000256" key="14">
    <source>
        <dbReference type="ARBA" id="ARBA00023125"/>
    </source>
</evidence>
<evidence type="ECO:0000259" key="18">
    <source>
        <dbReference type="PROSITE" id="PS50994"/>
    </source>
</evidence>
<dbReference type="InterPro" id="IPR041588">
    <property type="entry name" value="Integrase_H2C2"/>
</dbReference>
<dbReference type="EMBL" id="AVOT02004801">
    <property type="protein sequence ID" value="MBW0477414.1"/>
    <property type="molecule type" value="Genomic_DNA"/>
</dbReference>
<evidence type="ECO:0000256" key="2">
    <source>
        <dbReference type="ARBA" id="ARBA00022679"/>
    </source>
</evidence>
<dbReference type="OrthoDB" id="422540at2759"/>
<evidence type="ECO:0000256" key="11">
    <source>
        <dbReference type="ARBA" id="ARBA00022908"/>
    </source>
</evidence>
<dbReference type="Pfam" id="PF00078">
    <property type="entry name" value="RVT_1"/>
    <property type="match status" value="1"/>
</dbReference>
<keyword evidence="8" id="KW-0378">Hydrolase</keyword>
<keyword evidence="5" id="KW-0479">Metal-binding</keyword>
<dbReference type="GO" id="GO:0003723">
    <property type="term" value="F:RNA binding"/>
    <property type="evidence" value="ECO:0007669"/>
    <property type="project" value="UniProtKB-KW"/>
</dbReference>
<evidence type="ECO:0000256" key="7">
    <source>
        <dbReference type="ARBA" id="ARBA00022759"/>
    </source>
</evidence>
<comment type="caution">
    <text evidence="19">The sequence shown here is derived from an EMBL/GenBank/DDBJ whole genome shotgun (WGS) entry which is preliminary data.</text>
</comment>
<evidence type="ECO:0000256" key="8">
    <source>
        <dbReference type="ARBA" id="ARBA00022801"/>
    </source>
</evidence>
<keyword evidence="1" id="KW-0645">Protease</keyword>
<keyword evidence="9" id="KW-0460">Magnesium</keyword>
<dbReference type="InterPro" id="IPR043502">
    <property type="entry name" value="DNA/RNA_pol_sf"/>
</dbReference>
<name>A0A9Q3GSG9_9BASI</name>
<dbReference type="PROSITE" id="PS50013">
    <property type="entry name" value="CHROMO_2"/>
    <property type="match status" value="1"/>
</dbReference>
<dbReference type="PROSITE" id="PS50994">
    <property type="entry name" value="INTEGRASE"/>
    <property type="match status" value="1"/>
</dbReference>
<evidence type="ECO:0000256" key="15">
    <source>
        <dbReference type="ARBA" id="ARBA00023172"/>
    </source>
</evidence>
<evidence type="ECO:0000259" key="16">
    <source>
        <dbReference type="PROSITE" id="PS50013"/>
    </source>
</evidence>
<organism evidence="19 20">
    <name type="scientific">Austropuccinia psidii MF-1</name>
    <dbReference type="NCBI Taxonomy" id="1389203"/>
    <lineage>
        <taxon>Eukaryota</taxon>
        <taxon>Fungi</taxon>
        <taxon>Dikarya</taxon>
        <taxon>Basidiomycota</taxon>
        <taxon>Pucciniomycotina</taxon>
        <taxon>Pucciniomycetes</taxon>
        <taxon>Pucciniales</taxon>
        <taxon>Sphaerophragmiaceae</taxon>
        <taxon>Austropuccinia</taxon>
    </lineage>
</organism>
<evidence type="ECO:0000313" key="20">
    <source>
        <dbReference type="Proteomes" id="UP000765509"/>
    </source>
</evidence>
<evidence type="ECO:0000256" key="9">
    <source>
        <dbReference type="ARBA" id="ARBA00022842"/>
    </source>
</evidence>
<dbReference type="SUPFAM" id="SSF56672">
    <property type="entry name" value="DNA/RNA polymerases"/>
    <property type="match status" value="1"/>
</dbReference>
<feature type="domain" description="Reverse transcriptase" evidence="17">
    <location>
        <begin position="1"/>
        <end position="131"/>
    </location>
</feature>
<proteinExistence type="predicted"/>
<dbReference type="InterPro" id="IPR023780">
    <property type="entry name" value="Chromo_domain"/>
</dbReference>
<dbReference type="AlphaFoldDB" id="A0A9Q3GSG9"/>
<dbReference type="PANTHER" id="PTHR37984:SF5">
    <property type="entry name" value="PROTEIN NYNRIN-LIKE"/>
    <property type="match status" value="1"/>
</dbReference>
<accession>A0A9Q3GSG9</accession>
<evidence type="ECO:0000313" key="19">
    <source>
        <dbReference type="EMBL" id="MBW0477414.1"/>
    </source>
</evidence>
<dbReference type="InterPro" id="IPR001584">
    <property type="entry name" value="Integrase_cat-core"/>
</dbReference>
<sequence>MNQLLTVFNGATIFSKIDLCGAYNLLRIKEGDEHLAAFRTKYGSYEYLFMPFGFTNAAASFKNLVNDIFSDFSDIFVVVYFNDIMVFSSSEEEHVKHVASVLQRLRDNNLFSKSSKCVFHASSVEYLGYVVSSDCLKMYSSKFQQMLNWPQPKNNKALQSFLGIANLYCCFIKSYSKKIAALTSLLKKDSPFIFNEEALSQFQILKEAFTTSPILSHFNPSLPTIVETDACDCALGAVLSQVNDSGKHPIAFDSRKLLPAELNYEIHNKELLGIVWALKRWRSFLLSLSNSFEVLTDHSSLQYFMSSKFLTHRQALWAEFLSEFNFTITYRPGRMATLPDALSRWDNMYPERGVNFISKNPQNFHQVIKQDGIQESRFFLIKVDIFSDLVENIQKEVWQDKYYKEIHKQLASGESVTDFSLESQAKLLFNDGVVIPRNEEIHLNILQKSHDSPLAGHPGQEKTLKLFKRDFYWAGINKFIKDYVSSCQQFSRNKKIHHKNFGLLKPLQIPCGSWNSFSMDFITELPLSNNFDSILVVVDRFSKMEIFIPTYGTITSLELAQILISHVFSKHGLPVSIVSYRGSLFVSSFWTQLCQQLKISRDLSTAFHPERDGQTERVNQILEQYLWITFIIKEIPFLTIYGRNLSFDLIHISQDSPSGKVSTKLKSVWQVFKEELESEIRRFKNYEYRNRSVPPDFQPGDKVWLASKNIKTKRLTKKLSERWLGPFEVIKKIGSHAYHLKLPQQWNSVHPLFHVSLLEPVKQSSIPNFNQLPPPPVLVEEEEEWEVAQVLDSKLKRGQLWYLVEWKGFSEDPERTTWEPASNLTNSPNLVRDFHSLYPDNPGSNTSRV</sequence>
<dbReference type="GO" id="GO:0003887">
    <property type="term" value="F:DNA-directed DNA polymerase activity"/>
    <property type="evidence" value="ECO:0007669"/>
    <property type="project" value="UniProtKB-KW"/>
</dbReference>
<dbReference type="Pfam" id="PF24626">
    <property type="entry name" value="SH3_Tf2-1"/>
    <property type="match status" value="1"/>
</dbReference>
<gene>
    <name evidence="19" type="ORF">O181_017129</name>
</gene>
<keyword evidence="7" id="KW-0255">Endonuclease</keyword>
<evidence type="ECO:0000256" key="10">
    <source>
        <dbReference type="ARBA" id="ARBA00022884"/>
    </source>
</evidence>
<dbReference type="GO" id="GO:0006310">
    <property type="term" value="P:DNA recombination"/>
    <property type="evidence" value="ECO:0007669"/>
    <property type="project" value="UniProtKB-KW"/>
</dbReference>
<dbReference type="InterPro" id="IPR050951">
    <property type="entry name" value="Retrovirus_Pol_polyprotein"/>
</dbReference>
<dbReference type="CDD" id="cd01647">
    <property type="entry name" value="RT_LTR"/>
    <property type="match status" value="1"/>
</dbReference>
<keyword evidence="2" id="KW-0808">Transferase</keyword>
<dbReference type="Pfam" id="PF17921">
    <property type="entry name" value="Integrase_H2C2"/>
    <property type="match status" value="1"/>
</dbReference>
<keyword evidence="13" id="KW-0239">DNA-directed DNA polymerase</keyword>
<dbReference type="SUPFAM" id="SSF54160">
    <property type="entry name" value="Chromo domain-like"/>
    <property type="match status" value="1"/>
</dbReference>
<dbReference type="GO" id="GO:0015074">
    <property type="term" value="P:DNA integration"/>
    <property type="evidence" value="ECO:0007669"/>
    <property type="project" value="UniProtKB-KW"/>
</dbReference>
<dbReference type="Pfam" id="PF17917">
    <property type="entry name" value="RT_RNaseH"/>
    <property type="match status" value="1"/>
</dbReference>
<dbReference type="GO" id="GO:0006338">
    <property type="term" value="P:chromatin remodeling"/>
    <property type="evidence" value="ECO:0007669"/>
    <property type="project" value="UniProtKB-ARBA"/>
</dbReference>
<dbReference type="CDD" id="cd09274">
    <property type="entry name" value="RNase_HI_RT_Ty3"/>
    <property type="match status" value="1"/>
</dbReference>